<protein>
    <recommendedName>
        <fullName evidence="5">DUF2752 domain-containing protein</fullName>
    </recommendedName>
</protein>
<sequence>MCAVDDAALSGHPGDSRTPPAAGVPDPVSPAPTASDPAPPERRRRRWAGDLFAYPWFAPLAVLGCFAAAAAGVAATDPTDNTGPTTCLFKLTTGFDCPGCGGTRAFYYVLTLNLPEAARHHLMAVFAAPFLVWIYLTWALPRLVPRRAWRLPTFHLTPKALTGFLLVWAAFFIVRNLPWEPFTFYYV</sequence>
<accession>A0A1G6T101</accession>
<keyword evidence="2" id="KW-0472">Membrane</keyword>
<dbReference type="STRING" id="58114.SAMN05216270_102426"/>
<proteinExistence type="predicted"/>
<name>A0A1G6T101_9ACTN</name>
<feature type="region of interest" description="Disordered" evidence="1">
    <location>
        <begin position="1"/>
        <end position="42"/>
    </location>
</feature>
<evidence type="ECO:0000256" key="1">
    <source>
        <dbReference type="SAM" id="MobiDB-lite"/>
    </source>
</evidence>
<reference evidence="4" key="1">
    <citation type="submission" date="2016-10" db="EMBL/GenBank/DDBJ databases">
        <authorList>
            <person name="Varghese N."/>
            <person name="Submissions S."/>
        </authorList>
    </citation>
    <scope>NUCLEOTIDE SEQUENCE [LARGE SCALE GENOMIC DNA]</scope>
    <source>
        <strain evidence="4">CGMCC 4.3516</strain>
    </source>
</reference>
<evidence type="ECO:0000313" key="3">
    <source>
        <dbReference type="EMBL" id="SDD22840.1"/>
    </source>
</evidence>
<evidence type="ECO:0008006" key="5">
    <source>
        <dbReference type="Google" id="ProtNLM"/>
    </source>
</evidence>
<feature type="transmembrane region" description="Helical" evidence="2">
    <location>
        <begin position="121"/>
        <end position="140"/>
    </location>
</feature>
<dbReference type="Proteomes" id="UP000198949">
    <property type="component" value="Unassembled WGS sequence"/>
</dbReference>
<keyword evidence="2" id="KW-0812">Transmembrane</keyword>
<evidence type="ECO:0000313" key="4">
    <source>
        <dbReference type="Proteomes" id="UP000198949"/>
    </source>
</evidence>
<dbReference type="Pfam" id="PF10825">
    <property type="entry name" value="DUF2752"/>
    <property type="match status" value="1"/>
</dbReference>
<dbReference type="RefSeq" id="WP_218125078.1">
    <property type="nucleotide sequence ID" value="NZ_FNAD01000002.1"/>
</dbReference>
<feature type="transmembrane region" description="Helical" evidence="2">
    <location>
        <begin position="51"/>
        <end position="75"/>
    </location>
</feature>
<dbReference type="AlphaFoldDB" id="A0A1G6T101"/>
<keyword evidence="2" id="KW-1133">Transmembrane helix</keyword>
<keyword evidence="4" id="KW-1185">Reference proteome</keyword>
<evidence type="ECO:0000256" key="2">
    <source>
        <dbReference type="SAM" id="Phobius"/>
    </source>
</evidence>
<gene>
    <name evidence="3" type="ORF">SAMN05216270_102426</name>
</gene>
<organism evidence="3 4">
    <name type="scientific">Glycomyces harbinensis</name>
    <dbReference type="NCBI Taxonomy" id="58114"/>
    <lineage>
        <taxon>Bacteria</taxon>
        <taxon>Bacillati</taxon>
        <taxon>Actinomycetota</taxon>
        <taxon>Actinomycetes</taxon>
        <taxon>Glycomycetales</taxon>
        <taxon>Glycomycetaceae</taxon>
        <taxon>Glycomyces</taxon>
    </lineage>
</organism>
<dbReference type="EMBL" id="FNAD01000002">
    <property type="protein sequence ID" value="SDD22840.1"/>
    <property type="molecule type" value="Genomic_DNA"/>
</dbReference>
<feature type="transmembrane region" description="Helical" evidence="2">
    <location>
        <begin position="160"/>
        <end position="177"/>
    </location>
</feature>
<dbReference type="InterPro" id="IPR021215">
    <property type="entry name" value="DUF2752"/>
</dbReference>